<dbReference type="GO" id="GO:0071277">
    <property type="term" value="P:cellular response to calcium ion"/>
    <property type="evidence" value="ECO:0007669"/>
    <property type="project" value="TreeGrafter"/>
</dbReference>
<dbReference type="GO" id="GO:0032420">
    <property type="term" value="C:stereocilium"/>
    <property type="evidence" value="ECO:0007669"/>
    <property type="project" value="TreeGrafter"/>
</dbReference>
<accession>A0A3M0KXM0</accession>
<evidence type="ECO:0000259" key="6">
    <source>
        <dbReference type="PROSITE" id="PS50261"/>
    </source>
</evidence>
<dbReference type="GO" id="GO:0007601">
    <property type="term" value="P:visual perception"/>
    <property type="evidence" value="ECO:0007669"/>
    <property type="project" value="TreeGrafter"/>
</dbReference>
<dbReference type="OrthoDB" id="2324346at2759"/>
<organism evidence="7 8">
    <name type="scientific">Hirundo rustica rustica</name>
    <dbReference type="NCBI Taxonomy" id="333673"/>
    <lineage>
        <taxon>Eukaryota</taxon>
        <taxon>Metazoa</taxon>
        <taxon>Chordata</taxon>
        <taxon>Craniata</taxon>
        <taxon>Vertebrata</taxon>
        <taxon>Euteleostomi</taxon>
        <taxon>Archelosauria</taxon>
        <taxon>Archosauria</taxon>
        <taxon>Dinosauria</taxon>
        <taxon>Saurischia</taxon>
        <taxon>Theropoda</taxon>
        <taxon>Coelurosauria</taxon>
        <taxon>Aves</taxon>
        <taxon>Neognathae</taxon>
        <taxon>Neoaves</taxon>
        <taxon>Telluraves</taxon>
        <taxon>Australaves</taxon>
        <taxon>Passeriformes</taxon>
        <taxon>Sylvioidea</taxon>
        <taxon>Hirundinidae</taxon>
        <taxon>Hirundo</taxon>
    </lineage>
</organism>
<evidence type="ECO:0000256" key="3">
    <source>
        <dbReference type="ARBA" id="ARBA00022989"/>
    </source>
</evidence>
<protein>
    <recommendedName>
        <fullName evidence="6">G-protein coupled receptors family 2 profile 2 domain-containing protein</fullName>
    </recommendedName>
</protein>
<evidence type="ECO:0000256" key="2">
    <source>
        <dbReference type="ARBA" id="ARBA00022692"/>
    </source>
</evidence>
<dbReference type="GO" id="GO:0007166">
    <property type="term" value="P:cell surface receptor signaling pathway"/>
    <property type="evidence" value="ECO:0007669"/>
    <property type="project" value="InterPro"/>
</dbReference>
<dbReference type="Gene3D" id="1.20.1070.10">
    <property type="entry name" value="Rhodopsin 7-helix transmembrane proteins"/>
    <property type="match status" value="1"/>
</dbReference>
<dbReference type="GO" id="GO:0004930">
    <property type="term" value="F:G protein-coupled receptor activity"/>
    <property type="evidence" value="ECO:0007669"/>
    <property type="project" value="InterPro"/>
</dbReference>
<keyword evidence="2 5" id="KW-0812">Transmembrane</keyword>
<dbReference type="Proteomes" id="UP000269221">
    <property type="component" value="Unassembled WGS sequence"/>
</dbReference>
<dbReference type="GO" id="GO:0001965">
    <property type="term" value="F:G-protein alpha-subunit binding"/>
    <property type="evidence" value="ECO:0007669"/>
    <property type="project" value="TreeGrafter"/>
</dbReference>
<evidence type="ECO:0000256" key="4">
    <source>
        <dbReference type="ARBA" id="ARBA00023136"/>
    </source>
</evidence>
<feature type="transmembrane region" description="Helical" evidence="5">
    <location>
        <begin position="148"/>
        <end position="170"/>
    </location>
</feature>
<sequence length="292" mass="33338">MSEVSSPEGAWTCWSKSNKIIKGVEHLSYGEKLGELELLTLEKIKLWGDLIVAIQYLEGAYKRDIEMHFIIVFSPLVAELLYIILPFRGEVSFLASAYMSQHISEESCFALASVTHYLYLCQFSWMLIQAVNFWYVLVMNDEHTERRYLLYFLLSWGLPAFVVILLLIILRGIYHHSAAQIYGLVYSDLEGGLSTVHSQVKKWTGDSSLGGYKATNSIISSSSEKVGGFLFMFSQGSVLAQLWPVLFNFFTDDLDERIESIFRKFVNNTKLPGSVDLLEVRKALQRDLNRLD</sequence>
<dbReference type="Pfam" id="PF00002">
    <property type="entry name" value="7tm_2"/>
    <property type="match status" value="1"/>
</dbReference>
<evidence type="ECO:0000256" key="5">
    <source>
        <dbReference type="SAM" id="Phobius"/>
    </source>
</evidence>
<gene>
    <name evidence="7" type="ORF">DUI87_04910</name>
</gene>
<comment type="subcellular location">
    <subcellularLocation>
        <location evidence="1">Membrane</location>
        <topology evidence="1">Multi-pass membrane protein</topology>
    </subcellularLocation>
</comment>
<dbReference type="InterPro" id="IPR017981">
    <property type="entry name" value="GPCR_2-like_7TM"/>
</dbReference>
<feature type="transmembrane region" description="Helical" evidence="5">
    <location>
        <begin position="67"/>
        <end position="87"/>
    </location>
</feature>
<evidence type="ECO:0000256" key="1">
    <source>
        <dbReference type="ARBA" id="ARBA00004141"/>
    </source>
</evidence>
<dbReference type="EMBL" id="QRBI01000097">
    <property type="protein sequence ID" value="RMC18032.1"/>
    <property type="molecule type" value="Genomic_DNA"/>
</dbReference>
<dbReference type="PANTHER" id="PTHR46682:SF1">
    <property type="entry name" value="ADHESION G-PROTEIN COUPLED RECEPTOR V1"/>
    <property type="match status" value="1"/>
</dbReference>
<feature type="transmembrane region" description="Helical" evidence="5">
    <location>
        <begin position="108"/>
        <end position="128"/>
    </location>
</feature>
<keyword evidence="3 5" id="KW-1133">Transmembrane helix</keyword>
<keyword evidence="4 5" id="KW-0472">Membrane</keyword>
<comment type="caution">
    <text evidence="7">The sequence shown here is derived from an EMBL/GenBank/DDBJ whole genome shotgun (WGS) entry which is preliminary data.</text>
</comment>
<name>A0A3M0KXM0_HIRRU</name>
<dbReference type="STRING" id="333673.A0A3M0KXM0"/>
<keyword evidence="8" id="KW-1185">Reference proteome</keyword>
<dbReference type="InterPro" id="IPR000832">
    <property type="entry name" value="GPCR_2_secretin-like"/>
</dbReference>
<dbReference type="InterPro" id="IPR026919">
    <property type="entry name" value="ADGRV1"/>
</dbReference>
<dbReference type="GO" id="GO:0010855">
    <property type="term" value="F:adenylate cyclase inhibitor activity"/>
    <property type="evidence" value="ECO:0007669"/>
    <property type="project" value="TreeGrafter"/>
</dbReference>
<feature type="domain" description="G-protein coupled receptors family 2 profile 2" evidence="6">
    <location>
        <begin position="67"/>
        <end position="169"/>
    </location>
</feature>
<dbReference type="GO" id="GO:0007605">
    <property type="term" value="P:sensory perception of sound"/>
    <property type="evidence" value="ECO:0007669"/>
    <property type="project" value="TreeGrafter"/>
</dbReference>
<dbReference type="AlphaFoldDB" id="A0A3M0KXM0"/>
<reference evidence="7 8" key="1">
    <citation type="submission" date="2018-07" db="EMBL/GenBank/DDBJ databases">
        <title>A high quality draft genome assembly of the barn swallow (H. rustica rustica).</title>
        <authorList>
            <person name="Formenti G."/>
            <person name="Chiara M."/>
            <person name="Poveda L."/>
            <person name="Francoijs K.-J."/>
            <person name="Bonisoli-Alquati A."/>
            <person name="Canova L."/>
            <person name="Gianfranceschi L."/>
            <person name="Horner D.S."/>
            <person name="Saino N."/>
        </authorList>
    </citation>
    <scope>NUCLEOTIDE SEQUENCE [LARGE SCALE GENOMIC DNA]</scope>
    <source>
        <strain evidence="7">Chelidonia</strain>
        <tissue evidence="7">Blood</tissue>
    </source>
</reference>
<evidence type="ECO:0000313" key="8">
    <source>
        <dbReference type="Proteomes" id="UP000269221"/>
    </source>
</evidence>
<dbReference type="PANTHER" id="PTHR46682">
    <property type="entry name" value="ADHESION G-PROTEIN COUPLED RECEPTOR V1"/>
    <property type="match status" value="1"/>
</dbReference>
<dbReference type="PROSITE" id="PS50261">
    <property type="entry name" value="G_PROTEIN_RECEP_F2_4"/>
    <property type="match status" value="1"/>
</dbReference>
<dbReference type="GO" id="GO:0016020">
    <property type="term" value="C:membrane"/>
    <property type="evidence" value="ECO:0007669"/>
    <property type="project" value="UniProtKB-SubCell"/>
</dbReference>
<dbReference type="GO" id="GO:0005737">
    <property type="term" value="C:cytoplasm"/>
    <property type="evidence" value="ECO:0007669"/>
    <property type="project" value="TreeGrafter"/>
</dbReference>
<proteinExistence type="predicted"/>
<evidence type="ECO:0000313" key="7">
    <source>
        <dbReference type="EMBL" id="RMC18032.1"/>
    </source>
</evidence>